<evidence type="ECO:0000256" key="2">
    <source>
        <dbReference type="ARBA" id="ARBA00020672"/>
    </source>
</evidence>
<dbReference type="InterPro" id="IPR029058">
    <property type="entry name" value="AB_hydrolase_fold"/>
</dbReference>
<keyword evidence="3 6" id="KW-0719">Serine esterase</keyword>
<evidence type="ECO:0000256" key="4">
    <source>
        <dbReference type="ARBA" id="ARBA00022801"/>
    </source>
</evidence>
<accession>A0A8H6X6K2</accession>
<dbReference type="AlphaFoldDB" id="A0A8H6X6K2"/>
<evidence type="ECO:0000256" key="3">
    <source>
        <dbReference type="ARBA" id="ARBA00022487"/>
    </source>
</evidence>
<name>A0A8H6X6K2_9AGAR</name>
<proteinExistence type="inferred from homology"/>
<organism evidence="10 11">
    <name type="scientific">Mycena venus</name>
    <dbReference type="NCBI Taxonomy" id="2733690"/>
    <lineage>
        <taxon>Eukaryota</taxon>
        <taxon>Fungi</taxon>
        <taxon>Dikarya</taxon>
        <taxon>Basidiomycota</taxon>
        <taxon>Agaricomycotina</taxon>
        <taxon>Agaricomycetes</taxon>
        <taxon>Agaricomycetidae</taxon>
        <taxon>Agaricales</taxon>
        <taxon>Marasmiineae</taxon>
        <taxon>Mycenaceae</taxon>
        <taxon>Mycena</taxon>
    </lineage>
</organism>
<evidence type="ECO:0000313" key="10">
    <source>
        <dbReference type="EMBL" id="KAF7335417.1"/>
    </source>
</evidence>
<feature type="domain" description="AB hydrolase-1" evidence="9">
    <location>
        <begin position="116"/>
        <end position="388"/>
    </location>
</feature>
<dbReference type="PANTHER" id="PTHR14189:SF0">
    <property type="entry name" value="PROTEIN PHOSPHATASE METHYLESTERASE 1"/>
    <property type="match status" value="1"/>
</dbReference>
<reference evidence="10" key="1">
    <citation type="submission" date="2020-05" db="EMBL/GenBank/DDBJ databases">
        <title>Mycena genomes resolve the evolution of fungal bioluminescence.</title>
        <authorList>
            <person name="Tsai I.J."/>
        </authorList>
    </citation>
    <scope>NUCLEOTIDE SEQUENCE</scope>
    <source>
        <strain evidence="10">CCC161011</strain>
    </source>
</reference>
<dbReference type="SUPFAM" id="SSF53474">
    <property type="entry name" value="alpha/beta-Hydrolases"/>
    <property type="match status" value="1"/>
</dbReference>
<gene>
    <name evidence="10" type="ORF">MVEN_02194600</name>
</gene>
<feature type="region of interest" description="Disordered" evidence="8">
    <location>
        <begin position="16"/>
        <end position="80"/>
    </location>
</feature>
<keyword evidence="11" id="KW-1185">Reference proteome</keyword>
<comment type="similarity">
    <text evidence="1 6">Belongs to the AB hydrolase superfamily.</text>
</comment>
<feature type="region of interest" description="Disordered" evidence="8">
    <location>
        <begin position="283"/>
        <end position="312"/>
    </location>
</feature>
<comment type="catalytic activity">
    <reaction evidence="5">
        <text>[phosphatase 2A protein]-C-terminal L-leucine methyl ester + H2O = [phosphatase 2A protein]-C-terminal L-leucine + methanol + H(+)</text>
        <dbReference type="Rhea" id="RHEA:48548"/>
        <dbReference type="Rhea" id="RHEA-COMP:12134"/>
        <dbReference type="Rhea" id="RHEA-COMP:12135"/>
        <dbReference type="ChEBI" id="CHEBI:15377"/>
        <dbReference type="ChEBI" id="CHEBI:15378"/>
        <dbReference type="ChEBI" id="CHEBI:17790"/>
        <dbReference type="ChEBI" id="CHEBI:90516"/>
        <dbReference type="ChEBI" id="CHEBI:90517"/>
        <dbReference type="EC" id="3.1.1.89"/>
    </reaction>
</comment>
<dbReference type="InterPro" id="IPR000073">
    <property type="entry name" value="AB_hydrolase_1"/>
</dbReference>
<sequence>MSDLLRSAMSARLAKLPMDLPPLTADEEAELEDEESDDALGALPGGGYSGLGPPAIPRQVGSNRDTKSKPKPPNPDFAPISGASYFSEALQVAVPARQLDCRVYYTPPKKANGTVLVCHHGAGYGGLSFACLAKELVGMSRGEVGVLSADARRHGKTKSTTETEDEDLSIGVLVEDFVQTLRAVWSDAGAAPTLLLVGHSMGGSVVTRSVTPLLDAGYRVSGVAVLDVVEGTAIDALPHMHSLLNARPDGFDSVEAAVEWHVKTKTIRNALSARVSVPGIVVPSSSASTPSGSSATESSTTAPTGTGGTGSPHAYVWRTPLRSTAAYWQGWFTGLSASFLSARTARLLLLAGTDRLDRELMIGQMQGKFQMVVVPGVGHVLHEDDPTHVAEVLLEFYRRNDRLRMPAKVKGVGEA</sequence>
<evidence type="ECO:0000313" key="11">
    <source>
        <dbReference type="Proteomes" id="UP000620124"/>
    </source>
</evidence>
<evidence type="ECO:0000256" key="7">
    <source>
        <dbReference type="PIRSR" id="PIRSR022950-1"/>
    </source>
</evidence>
<dbReference type="EMBL" id="JACAZI010000024">
    <property type="protein sequence ID" value="KAF7335417.1"/>
    <property type="molecule type" value="Genomic_DNA"/>
</dbReference>
<dbReference type="Gene3D" id="3.40.50.1820">
    <property type="entry name" value="alpha/beta hydrolase"/>
    <property type="match status" value="1"/>
</dbReference>
<dbReference type="Proteomes" id="UP000620124">
    <property type="component" value="Unassembled WGS sequence"/>
</dbReference>
<feature type="active site" evidence="7">
    <location>
        <position position="379"/>
    </location>
</feature>
<dbReference type="GO" id="GO:0051723">
    <property type="term" value="F:protein methylesterase activity"/>
    <property type="evidence" value="ECO:0007669"/>
    <property type="project" value="UniProtKB-EC"/>
</dbReference>
<feature type="active site" evidence="7">
    <location>
        <position position="200"/>
    </location>
</feature>
<dbReference type="PIRSF" id="PIRSF022950">
    <property type="entry name" value="PPase_methylesterase_euk"/>
    <property type="match status" value="1"/>
</dbReference>
<protein>
    <recommendedName>
        <fullName evidence="2 6">Protein phosphatase methylesterase 1</fullName>
        <shortName evidence="6">PME-1</shortName>
        <ecNumber evidence="6">3.1.1.-</ecNumber>
    </recommendedName>
</protein>
<comment type="caution">
    <text evidence="10">The sequence shown here is derived from an EMBL/GenBank/DDBJ whole genome shotgun (WGS) entry which is preliminary data.</text>
</comment>
<dbReference type="EC" id="3.1.1.-" evidence="6"/>
<evidence type="ECO:0000256" key="8">
    <source>
        <dbReference type="SAM" id="MobiDB-lite"/>
    </source>
</evidence>
<evidence type="ECO:0000256" key="5">
    <source>
        <dbReference type="ARBA" id="ARBA00049203"/>
    </source>
</evidence>
<keyword evidence="4 6" id="KW-0378">Hydrolase</keyword>
<dbReference type="PANTHER" id="PTHR14189">
    <property type="entry name" value="PROTEIN PHOSPHATASE METHYLESTERASE-1 RELATED"/>
    <property type="match status" value="1"/>
</dbReference>
<feature type="active site" evidence="7">
    <location>
        <position position="227"/>
    </location>
</feature>
<evidence type="ECO:0000259" key="9">
    <source>
        <dbReference type="Pfam" id="PF12697"/>
    </source>
</evidence>
<evidence type="ECO:0000256" key="6">
    <source>
        <dbReference type="PIRNR" id="PIRNR022950"/>
    </source>
</evidence>
<comment type="function">
    <text evidence="6">Demethylates proteins that have been reversibly carboxymethylated.</text>
</comment>
<dbReference type="InterPro" id="IPR016812">
    <property type="entry name" value="PPase_methylesterase_euk"/>
</dbReference>
<feature type="compositionally biased region" description="Low complexity" evidence="8">
    <location>
        <begin position="283"/>
        <end position="304"/>
    </location>
</feature>
<dbReference type="Pfam" id="PF12697">
    <property type="entry name" value="Abhydrolase_6"/>
    <property type="match status" value="1"/>
</dbReference>
<evidence type="ECO:0000256" key="1">
    <source>
        <dbReference type="ARBA" id="ARBA00008645"/>
    </source>
</evidence>
<dbReference type="OrthoDB" id="194865at2759"/>
<feature type="compositionally biased region" description="Acidic residues" evidence="8">
    <location>
        <begin position="25"/>
        <end position="38"/>
    </location>
</feature>